<feature type="transmembrane region" description="Helical" evidence="6">
    <location>
        <begin position="163"/>
        <end position="183"/>
    </location>
</feature>
<dbReference type="Proteomes" id="UP000295341">
    <property type="component" value="Unassembled WGS sequence"/>
</dbReference>
<feature type="transmembrane region" description="Helical" evidence="6">
    <location>
        <begin position="255"/>
        <end position="275"/>
    </location>
</feature>
<comment type="subcellular location">
    <subcellularLocation>
        <location evidence="1">Cell membrane</location>
        <topology evidence="1">Multi-pass membrane protein</topology>
    </subcellularLocation>
</comment>
<evidence type="ECO:0000256" key="2">
    <source>
        <dbReference type="ARBA" id="ARBA00022475"/>
    </source>
</evidence>
<dbReference type="PANTHER" id="PTHR39087:SF2">
    <property type="entry name" value="UPF0104 MEMBRANE PROTEIN MJ1595"/>
    <property type="match status" value="1"/>
</dbReference>
<feature type="transmembrane region" description="Helical" evidence="6">
    <location>
        <begin position="282"/>
        <end position="304"/>
    </location>
</feature>
<evidence type="ECO:0000256" key="3">
    <source>
        <dbReference type="ARBA" id="ARBA00022692"/>
    </source>
</evidence>
<name>A0A4R7P4I7_9GAMM</name>
<dbReference type="InterPro" id="IPR022791">
    <property type="entry name" value="L-PG_synthase/AglD"/>
</dbReference>
<evidence type="ECO:0000313" key="7">
    <source>
        <dbReference type="EMBL" id="TDU28703.1"/>
    </source>
</evidence>
<evidence type="ECO:0000256" key="5">
    <source>
        <dbReference type="ARBA" id="ARBA00023136"/>
    </source>
</evidence>
<keyword evidence="3 6" id="KW-0812">Transmembrane</keyword>
<keyword evidence="5 6" id="KW-0472">Membrane</keyword>
<gene>
    <name evidence="7" type="ORF">DFR24_3078</name>
</gene>
<organism evidence="7 8">
    <name type="scientific">Panacagrimonas perspica</name>
    <dbReference type="NCBI Taxonomy" id="381431"/>
    <lineage>
        <taxon>Bacteria</taxon>
        <taxon>Pseudomonadati</taxon>
        <taxon>Pseudomonadota</taxon>
        <taxon>Gammaproteobacteria</taxon>
        <taxon>Nevskiales</taxon>
        <taxon>Nevskiaceae</taxon>
        <taxon>Panacagrimonas</taxon>
    </lineage>
</organism>
<keyword evidence="2" id="KW-1003">Cell membrane</keyword>
<dbReference type="PANTHER" id="PTHR39087">
    <property type="entry name" value="UPF0104 MEMBRANE PROTEIN MJ1595"/>
    <property type="match status" value="1"/>
</dbReference>
<comment type="caution">
    <text evidence="7">The sequence shown here is derived from an EMBL/GenBank/DDBJ whole genome shotgun (WGS) entry which is preliminary data.</text>
</comment>
<feature type="transmembrane region" description="Helical" evidence="6">
    <location>
        <begin position="95"/>
        <end position="112"/>
    </location>
</feature>
<dbReference type="GO" id="GO:0005886">
    <property type="term" value="C:plasma membrane"/>
    <property type="evidence" value="ECO:0007669"/>
    <property type="project" value="UniProtKB-SubCell"/>
</dbReference>
<feature type="transmembrane region" description="Helical" evidence="6">
    <location>
        <begin position="53"/>
        <end position="74"/>
    </location>
</feature>
<feature type="transmembrane region" description="Helical" evidence="6">
    <location>
        <begin position="310"/>
        <end position="329"/>
    </location>
</feature>
<reference evidence="7 8" key="1">
    <citation type="submission" date="2019-03" db="EMBL/GenBank/DDBJ databases">
        <title>Genomic Encyclopedia of Type Strains, Phase IV (KMG-IV): sequencing the most valuable type-strain genomes for metagenomic binning, comparative biology and taxonomic classification.</title>
        <authorList>
            <person name="Goeker M."/>
        </authorList>
    </citation>
    <scope>NUCLEOTIDE SEQUENCE [LARGE SCALE GENOMIC DNA]</scope>
    <source>
        <strain evidence="7 8">DSM 26377</strain>
    </source>
</reference>
<proteinExistence type="predicted"/>
<protein>
    <submittedName>
        <fullName evidence="7">Uncharacterized protein (TIRG00374 family)</fullName>
    </submittedName>
</protein>
<evidence type="ECO:0000256" key="6">
    <source>
        <dbReference type="SAM" id="Phobius"/>
    </source>
</evidence>
<feature type="transmembrane region" description="Helical" evidence="6">
    <location>
        <begin position="222"/>
        <end position="243"/>
    </location>
</feature>
<dbReference type="Pfam" id="PF03706">
    <property type="entry name" value="LPG_synthase_TM"/>
    <property type="match status" value="1"/>
</dbReference>
<evidence type="ECO:0000256" key="4">
    <source>
        <dbReference type="ARBA" id="ARBA00022989"/>
    </source>
</evidence>
<keyword evidence="4 6" id="KW-1133">Transmembrane helix</keyword>
<dbReference type="EMBL" id="SOBT01000009">
    <property type="protein sequence ID" value="TDU28703.1"/>
    <property type="molecule type" value="Genomic_DNA"/>
</dbReference>
<evidence type="ECO:0000313" key="8">
    <source>
        <dbReference type="Proteomes" id="UP000295341"/>
    </source>
</evidence>
<dbReference type="AlphaFoldDB" id="A0A4R7P4I7"/>
<keyword evidence="8" id="KW-1185">Reference proteome</keyword>
<sequence length="337" mass="36102">MRRPAATVRSMPIPESRLPSGRKRLLVAVAGLGMLAYLGAAIATDHAALERALLQLGWSGAALVLGLSLFNYVLRFQRWHLYLRELGHRIGWTHHLLVYLAGFMFTVSPAKAGEALRGVYLREHGVPYADTFAALFVERLLDFIAYSLLATLIVLGHADYRPFLLVAFLVAFTLLGLCGHPAIPPWLDRTATGRSSPWLSGLLQLGARLLRSSRRLLQPRLLLPGLAIGLVSWGAEGIGFHLICQGLALDVPPMTATSIYAIAGLAGAAAFFMPGGIGGMELVMVALLTTLGAPASVAIVATLICRVATLWFAVVVGFIAAALLEFLSLRPAPRSAP</sequence>
<feature type="transmembrane region" description="Helical" evidence="6">
    <location>
        <begin position="132"/>
        <end position="156"/>
    </location>
</feature>
<evidence type="ECO:0000256" key="1">
    <source>
        <dbReference type="ARBA" id="ARBA00004651"/>
    </source>
</evidence>
<accession>A0A4R7P4I7</accession>
<dbReference type="OrthoDB" id="9799911at2"/>